<dbReference type="InterPro" id="IPR051681">
    <property type="entry name" value="Ser/Thr_Kinases-Pseudokinases"/>
</dbReference>
<feature type="region of interest" description="Disordered" evidence="1">
    <location>
        <begin position="1139"/>
        <end position="1183"/>
    </location>
</feature>
<gene>
    <name evidence="4" type="ORF">Vretimale_7580</name>
</gene>
<feature type="compositionally biased region" description="Pro residues" evidence="1">
    <location>
        <begin position="581"/>
        <end position="592"/>
    </location>
</feature>
<proteinExistence type="predicted"/>
<dbReference type="SUPFAM" id="SSF56112">
    <property type="entry name" value="Protein kinase-like (PK-like)"/>
    <property type="match status" value="1"/>
</dbReference>
<organism evidence="4 5">
    <name type="scientific">Volvox reticuliferus</name>
    <dbReference type="NCBI Taxonomy" id="1737510"/>
    <lineage>
        <taxon>Eukaryota</taxon>
        <taxon>Viridiplantae</taxon>
        <taxon>Chlorophyta</taxon>
        <taxon>core chlorophytes</taxon>
        <taxon>Chlorophyceae</taxon>
        <taxon>CS clade</taxon>
        <taxon>Chlamydomonadales</taxon>
        <taxon>Volvocaceae</taxon>
        <taxon>Volvox</taxon>
    </lineage>
</organism>
<feature type="region of interest" description="Disordered" evidence="1">
    <location>
        <begin position="875"/>
        <end position="896"/>
    </location>
</feature>
<accession>A0A8J4G958</accession>
<dbReference type="Proteomes" id="UP000722791">
    <property type="component" value="Unassembled WGS sequence"/>
</dbReference>
<evidence type="ECO:0000259" key="3">
    <source>
        <dbReference type="PROSITE" id="PS50011"/>
    </source>
</evidence>
<protein>
    <recommendedName>
        <fullName evidence="3">Protein kinase domain-containing protein</fullName>
    </recommendedName>
</protein>
<feature type="chain" id="PRO_5035210446" description="Protein kinase domain-containing protein" evidence="2">
    <location>
        <begin position="26"/>
        <end position="1307"/>
    </location>
</feature>
<feature type="compositionally biased region" description="Low complexity" evidence="1">
    <location>
        <begin position="877"/>
        <end position="891"/>
    </location>
</feature>
<evidence type="ECO:0000313" key="5">
    <source>
        <dbReference type="Proteomes" id="UP000722791"/>
    </source>
</evidence>
<sequence>MATTPKRFVVLLLLAAAYLAPLAVTAIAYRSDDESRGGQMGATLRKLPGRQLVVVAADESRRCATGRQLADALADQSITDVVLTSDITLEEVDWASWSSSSPLKLARNVTVRGVNEARNMWIIFDIAYVKNKVQLGSHVTLTFRFVVFYRWREDAHFMAPGVDIIAAGPIPAGGFKDPYWPAVIGDNVAYIQRTCVPLSYQLKSSTSIPRPVGYPGNQTSEVNVSQSGCIQPQTAGSDPTAIRPTQRCWPMVGLYKDVATFAFNLDNASRQVAAGYLVVIRHSDYFCETLMMDQCASQFLPAGCFLRMFSRNISNSSTGGTDGAPLTTPKTTPSPAIMVPSPTAISTDSKSSHRSSLGYVLGGSLGGAFMLCLAAAIIAFFVVRWRRQSHGHHQWQQPKQQGGGAHVSACCCALYRSITDGLYDCGCHRSFREILGCCGNKNKNNAQGRDEAETGIYLKNLGHGGTVTAQHAAAIGNDMSSNVMPYAVSDAQQKGPGPLHSTASYRIDSFTDPLSLVPVTSLTPLHPGIDLDVKLDGGVLTLSGVTLGKGAFGRVVKGTYGGIPVAVKLIDHGLGPSPQYHHPPPPPPPPPQQQQQGKQQPLLHVQAGALGKPPVAAAPQQQPAASPSVLLAPPLPSAAGYRADGAMAAPVVEALPPPAALLVPTVTICVSPAGAGAEGSCSHELRVNMDGVDNHDNANAVMQQQRATEGAGLQPLRHAGEEMPLSSKGEGRQREDRPIAAAAAAAAACQGDVTPASKAADAINKSMMAVDAAAVSAAGSHDDGPASRCKAMIPLSSHVRGGGGGGGNNGGIVSGDYEPGSNNNIITAGCTSTSSAALLVDSSRDTTVHGNINPLLPISTTSTSNSNQRNMSHVPIGGKSASKKGAAAAAGTGPLHHQQTIDEVPNSLEATLKQEVEVLARCQHPNIVCLHAACLKAPWLCLVMELMDTSLDRLIHGEQRLLPLDTVIHIAIQTARGLAYLHPTIVHRDLKPGNVLISNASSSRPVVKLADFGLSRLRDSVLITKNPEVGTAPYIAPEAFDSKNFTITDRVDVYALGIMLWEMLAGRRPWAGQNMVVIAIIVAMHQRRPPVGLLSHERCPPKLRSLIHMCWDPDPARRPAAAEVVKALMLVQEALSIGERPMGSRPREEHKGPLPLQPSPLPLPPEQQQQQNQQQQLGGRKDPSVRQLVAIRPAAGIMKATKSETEVELEQHSPSTTAAAAAGDPAMTVLEQDKQQQLAVAPAPVAAGVAGVTSTTTAELDEALAPAEAELIPLNRASNNGPHHPLLGHPLGHPDGLEPSTWGTTNS</sequence>
<evidence type="ECO:0000256" key="2">
    <source>
        <dbReference type="SAM" id="SignalP"/>
    </source>
</evidence>
<feature type="domain" description="Protein kinase" evidence="3">
    <location>
        <begin position="868"/>
        <end position="1135"/>
    </location>
</feature>
<feature type="region of interest" description="Disordered" evidence="1">
    <location>
        <begin position="1275"/>
        <end position="1307"/>
    </location>
</feature>
<feature type="signal peptide" evidence="2">
    <location>
        <begin position="1"/>
        <end position="25"/>
    </location>
</feature>
<reference evidence="4" key="1">
    <citation type="journal article" date="2021" name="Proc. Natl. Acad. Sci. U.S.A.">
        <title>Three genomes in the algal genus Volvox reveal the fate of a haploid sex-determining region after a transition to homothallism.</title>
        <authorList>
            <person name="Yamamoto K."/>
            <person name="Hamaji T."/>
            <person name="Kawai-Toyooka H."/>
            <person name="Matsuzaki R."/>
            <person name="Takahashi F."/>
            <person name="Nishimura Y."/>
            <person name="Kawachi M."/>
            <person name="Noguchi H."/>
            <person name="Minakuchi Y."/>
            <person name="Umen J.G."/>
            <person name="Toyoda A."/>
            <person name="Nozaki H."/>
        </authorList>
    </citation>
    <scope>NUCLEOTIDE SEQUENCE</scope>
    <source>
        <strain evidence="4">NIES-3785</strain>
    </source>
</reference>
<dbReference type="GO" id="GO:0004674">
    <property type="term" value="F:protein serine/threonine kinase activity"/>
    <property type="evidence" value="ECO:0007669"/>
    <property type="project" value="TreeGrafter"/>
</dbReference>
<dbReference type="EMBL" id="BNCQ01000012">
    <property type="protein sequence ID" value="GIM02723.1"/>
    <property type="molecule type" value="Genomic_DNA"/>
</dbReference>
<comment type="caution">
    <text evidence="4">The sequence shown here is derived from an EMBL/GenBank/DDBJ whole genome shotgun (WGS) entry which is preliminary data.</text>
</comment>
<dbReference type="InterPro" id="IPR000719">
    <property type="entry name" value="Prot_kinase_dom"/>
</dbReference>
<dbReference type="Pfam" id="PF00069">
    <property type="entry name" value="Pkinase"/>
    <property type="match status" value="1"/>
</dbReference>
<dbReference type="InterPro" id="IPR011009">
    <property type="entry name" value="Kinase-like_dom_sf"/>
</dbReference>
<dbReference type="PANTHER" id="PTHR44329:SF214">
    <property type="entry name" value="PROTEIN KINASE DOMAIN-CONTAINING PROTEIN"/>
    <property type="match status" value="1"/>
</dbReference>
<dbReference type="GO" id="GO:0005524">
    <property type="term" value="F:ATP binding"/>
    <property type="evidence" value="ECO:0007669"/>
    <property type="project" value="InterPro"/>
</dbReference>
<dbReference type="PROSITE" id="PS00108">
    <property type="entry name" value="PROTEIN_KINASE_ST"/>
    <property type="match status" value="1"/>
</dbReference>
<feature type="region of interest" description="Disordered" evidence="1">
    <location>
        <begin position="316"/>
        <end position="338"/>
    </location>
</feature>
<dbReference type="PANTHER" id="PTHR44329">
    <property type="entry name" value="SERINE/THREONINE-PROTEIN KINASE TNNI3K-RELATED"/>
    <property type="match status" value="1"/>
</dbReference>
<feature type="compositionally biased region" description="Pro residues" evidence="1">
    <location>
        <begin position="1155"/>
        <end position="1165"/>
    </location>
</feature>
<feature type="region of interest" description="Disordered" evidence="1">
    <location>
        <begin position="574"/>
        <end position="601"/>
    </location>
</feature>
<feature type="compositionally biased region" description="Low complexity" evidence="1">
    <location>
        <begin position="1166"/>
        <end position="1177"/>
    </location>
</feature>
<keyword evidence="2" id="KW-0732">Signal</keyword>
<dbReference type="SMART" id="SM00220">
    <property type="entry name" value="S_TKc"/>
    <property type="match status" value="1"/>
</dbReference>
<evidence type="ECO:0000313" key="4">
    <source>
        <dbReference type="EMBL" id="GIM02723.1"/>
    </source>
</evidence>
<evidence type="ECO:0000256" key="1">
    <source>
        <dbReference type="SAM" id="MobiDB-lite"/>
    </source>
</evidence>
<dbReference type="PROSITE" id="PS50011">
    <property type="entry name" value="PROTEIN_KINASE_DOM"/>
    <property type="match status" value="1"/>
</dbReference>
<name>A0A8J4G958_9CHLO</name>
<feature type="compositionally biased region" description="Low complexity" evidence="1">
    <location>
        <begin position="1281"/>
        <end position="1294"/>
    </location>
</feature>
<dbReference type="Gene3D" id="1.10.510.10">
    <property type="entry name" value="Transferase(Phosphotransferase) domain 1"/>
    <property type="match status" value="1"/>
</dbReference>
<dbReference type="InterPro" id="IPR008271">
    <property type="entry name" value="Ser/Thr_kinase_AS"/>
</dbReference>